<comment type="caution">
    <text evidence="2">The sequence shown here is derived from an EMBL/GenBank/DDBJ whole genome shotgun (WGS) entry which is preliminary data.</text>
</comment>
<dbReference type="PANTHER" id="PTHR43861">
    <property type="entry name" value="TRANS-ACONITATE 2-METHYLTRANSFERASE-RELATED"/>
    <property type="match status" value="1"/>
</dbReference>
<dbReference type="AlphaFoldDB" id="A0A401ZQR7"/>
<dbReference type="GO" id="GO:0032259">
    <property type="term" value="P:methylation"/>
    <property type="evidence" value="ECO:0007669"/>
    <property type="project" value="UniProtKB-KW"/>
</dbReference>
<feature type="domain" description="Tellurite resistance methyltransferase TehB-like" evidence="1">
    <location>
        <begin position="21"/>
        <end position="168"/>
    </location>
</feature>
<dbReference type="EMBL" id="BIFQ01000002">
    <property type="protein sequence ID" value="GCE09150.1"/>
    <property type="molecule type" value="Genomic_DNA"/>
</dbReference>
<reference evidence="3" key="1">
    <citation type="submission" date="2018-12" db="EMBL/GenBank/DDBJ databases">
        <title>Tengunoibacter tsumagoiensis gen. nov., sp. nov., Dictyobacter kobayashii sp. nov., D. alpinus sp. nov., and D. joshuensis sp. nov. and description of Dictyobacteraceae fam. nov. within the order Ktedonobacterales isolated from Tengu-no-mugimeshi.</title>
        <authorList>
            <person name="Wang C.M."/>
            <person name="Zheng Y."/>
            <person name="Sakai Y."/>
            <person name="Toyoda A."/>
            <person name="Minakuchi Y."/>
            <person name="Abe K."/>
            <person name="Yokota A."/>
            <person name="Yabe S."/>
        </authorList>
    </citation>
    <scope>NUCLEOTIDE SEQUENCE [LARGE SCALE GENOMIC DNA]</scope>
    <source>
        <strain evidence="3">S-27</strain>
    </source>
</reference>
<evidence type="ECO:0000259" key="1">
    <source>
        <dbReference type="Pfam" id="PF03848"/>
    </source>
</evidence>
<sequence length="191" mass="21876">MQAFHWTDFYAITKNRPPWPRLVRAVELQKSRGEALDLGCGAGRDTRYLIERGFRVTAVDQEAASLELLSDLPTDQLHRVQCSFEAFQFGRYDVINAHFSLPFIDREHFPLVFGRLKAALKPGAIFVGQFFGTHDTWNIPGTHMTFVTRQQALAYLEGLELLEFEEEEEDGATADGAPKHWHIYHTLARKL</sequence>
<protein>
    <submittedName>
        <fullName evidence="2">SAM-dependent methyltransferase</fullName>
    </submittedName>
</protein>
<keyword evidence="3" id="KW-1185">Reference proteome</keyword>
<dbReference type="Gene3D" id="3.40.50.150">
    <property type="entry name" value="Vaccinia Virus protein VP39"/>
    <property type="match status" value="1"/>
</dbReference>
<dbReference type="Pfam" id="PF03848">
    <property type="entry name" value="TehB"/>
    <property type="match status" value="1"/>
</dbReference>
<keyword evidence="2" id="KW-0808">Transferase</keyword>
<dbReference type="CDD" id="cd02440">
    <property type="entry name" value="AdoMet_MTases"/>
    <property type="match status" value="1"/>
</dbReference>
<evidence type="ECO:0000313" key="2">
    <source>
        <dbReference type="EMBL" id="GCE09150.1"/>
    </source>
</evidence>
<dbReference type="InterPro" id="IPR015985">
    <property type="entry name" value="TehB-like_dom"/>
</dbReference>
<dbReference type="OrthoDB" id="9804312at2"/>
<dbReference type="GO" id="GO:0008168">
    <property type="term" value="F:methyltransferase activity"/>
    <property type="evidence" value="ECO:0007669"/>
    <property type="project" value="UniProtKB-KW"/>
</dbReference>
<evidence type="ECO:0000313" key="3">
    <source>
        <dbReference type="Proteomes" id="UP000287224"/>
    </source>
</evidence>
<gene>
    <name evidence="2" type="ORF">KDAU_64790</name>
</gene>
<dbReference type="Proteomes" id="UP000287224">
    <property type="component" value="Unassembled WGS sequence"/>
</dbReference>
<dbReference type="RefSeq" id="WP_126601585.1">
    <property type="nucleotide sequence ID" value="NZ_BIFQ01000002.1"/>
</dbReference>
<name>A0A401ZQR7_9CHLR</name>
<dbReference type="SUPFAM" id="SSF53335">
    <property type="entry name" value="S-adenosyl-L-methionine-dependent methyltransferases"/>
    <property type="match status" value="1"/>
</dbReference>
<organism evidence="2 3">
    <name type="scientific">Dictyobacter aurantiacus</name>
    <dbReference type="NCBI Taxonomy" id="1936993"/>
    <lineage>
        <taxon>Bacteria</taxon>
        <taxon>Bacillati</taxon>
        <taxon>Chloroflexota</taxon>
        <taxon>Ktedonobacteria</taxon>
        <taxon>Ktedonobacterales</taxon>
        <taxon>Dictyobacteraceae</taxon>
        <taxon>Dictyobacter</taxon>
    </lineage>
</organism>
<proteinExistence type="predicted"/>
<accession>A0A401ZQR7</accession>
<dbReference type="InterPro" id="IPR029063">
    <property type="entry name" value="SAM-dependent_MTases_sf"/>
</dbReference>
<keyword evidence="2" id="KW-0489">Methyltransferase</keyword>